<dbReference type="EMBL" id="BARS01031113">
    <property type="protein sequence ID" value="GAG27942.1"/>
    <property type="molecule type" value="Genomic_DNA"/>
</dbReference>
<organism evidence="1">
    <name type="scientific">marine sediment metagenome</name>
    <dbReference type="NCBI Taxonomy" id="412755"/>
    <lineage>
        <taxon>unclassified sequences</taxon>
        <taxon>metagenomes</taxon>
        <taxon>ecological metagenomes</taxon>
    </lineage>
</organism>
<feature type="non-terminal residue" evidence="1">
    <location>
        <position position="1"/>
    </location>
</feature>
<reference evidence="1" key="1">
    <citation type="journal article" date="2014" name="Front. Microbiol.">
        <title>High frequency of phylogenetically diverse reductive dehalogenase-homologous genes in deep subseafloor sedimentary metagenomes.</title>
        <authorList>
            <person name="Kawai M."/>
            <person name="Futagami T."/>
            <person name="Toyoda A."/>
            <person name="Takaki Y."/>
            <person name="Nishi S."/>
            <person name="Hori S."/>
            <person name="Arai W."/>
            <person name="Tsubouchi T."/>
            <person name="Morono Y."/>
            <person name="Uchiyama I."/>
            <person name="Ito T."/>
            <person name="Fujiyama A."/>
            <person name="Inagaki F."/>
            <person name="Takami H."/>
        </authorList>
    </citation>
    <scope>NUCLEOTIDE SEQUENCE</scope>
    <source>
        <strain evidence="1">Expedition CK06-06</strain>
    </source>
</reference>
<protein>
    <submittedName>
        <fullName evidence="1">Uncharacterized protein</fullName>
    </submittedName>
</protein>
<comment type="caution">
    <text evidence="1">The sequence shown here is derived from an EMBL/GenBank/DDBJ whole genome shotgun (WGS) entry which is preliminary data.</text>
</comment>
<name>X0WXL2_9ZZZZ</name>
<evidence type="ECO:0000313" key="1">
    <source>
        <dbReference type="EMBL" id="GAG27942.1"/>
    </source>
</evidence>
<proteinExistence type="predicted"/>
<sequence length="84" mass="10521">TTRQLDNMAGWRTRNPNYFKYKEINDMSWKATCKQRSLEWRKKHKEYLKLYRDAHKKRHRDYMKDYMRGYRKKKLQEGGGEKSE</sequence>
<accession>X0WXL2</accession>
<gene>
    <name evidence="1" type="ORF">S01H1_48447</name>
</gene>
<dbReference type="AlphaFoldDB" id="X0WXL2"/>